<dbReference type="AlphaFoldDB" id="A0AAV6TER0"/>
<reference evidence="2 3" key="1">
    <citation type="journal article" date="2022" name="Nat. Ecol. Evol.">
        <title>A masculinizing supergene underlies an exaggerated male reproductive morph in a spider.</title>
        <authorList>
            <person name="Hendrickx F."/>
            <person name="De Corte Z."/>
            <person name="Sonet G."/>
            <person name="Van Belleghem S.M."/>
            <person name="Kostlbacher S."/>
            <person name="Vangestel C."/>
        </authorList>
    </citation>
    <scope>NUCLEOTIDE SEQUENCE [LARGE SCALE GENOMIC DNA]</scope>
    <source>
        <strain evidence="2">W744_W776</strain>
    </source>
</reference>
<feature type="chain" id="PRO_5043966932" description="Secreted protein" evidence="1">
    <location>
        <begin position="29"/>
        <end position="149"/>
    </location>
</feature>
<organism evidence="2 3">
    <name type="scientific">Oedothorax gibbosus</name>
    <dbReference type="NCBI Taxonomy" id="931172"/>
    <lineage>
        <taxon>Eukaryota</taxon>
        <taxon>Metazoa</taxon>
        <taxon>Ecdysozoa</taxon>
        <taxon>Arthropoda</taxon>
        <taxon>Chelicerata</taxon>
        <taxon>Arachnida</taxon>
        <taxon>Araneae</taxon>
        <taxon>Araneomorphae</taxon>
        <taxon>Entelegynae</taxon>
        <taxon>Araneoidea</taxon>
        <taxon>Linyphiidae</taxon>
        <taxon>Erigoninae</taxon>
        <taxon>Oedothorax</taxon>
    </lineage>
</organism>
<evidence type="ECO:0000313" key="2">
    <source>
        <dbReference type="EMBL" id="KAG8160092.1"/>
    </source>
</evidence>
<evidence type="ECO:0008006" key="4">
    <source>
        <dbReference type="Google" id="ProtNLM"/>
    </source>
</evidence>
<accession>A0AAV6TER0</accession>
<gene>
    <name evidence="2" type="ORF">JTE90_004221</name>
</gene>
<dbReference type="Proteomes" id="UP000827092">
    <property type="component" value="Unassembled WGS sequence"/>
</dbReference>
<sequence>MGHSVCALGFRWWITVSASLACFPHVSASLRVVRPPCRAPSIGENLFLWEYGAYCDRSIGLRVGEQTGAFVIATLEVKFLDRRKNELLRKHLPKNVSINQETKLEDRRRSDTALVRNHTNTMPAAIRCVPQMTRPGQQLRGNQSFGLRG</sequence>
<protein>
    <recommendedName>
        <fullName evidence="4">Secreted protein</fullName>
    </recommendedName>
</protein>
<evidence type="ECO:0000256" key="1">
    <source>
        <dbReference type="SAM" id="SignalP"/>
    </source>
</evidence>
<feature type="signal peptide" evidence="1">
    <location>
        <begin position="1"/>
        <end position="28"/>
    </location>
</feature>
<proteinExistence type="predicted"/>
<keyword evidence="1" id="KW-0732">Signal</keyword>
<feature type="non-terminal residue" evidence="2">
    <location>
        <position position="149"/>
    </location>
</feature>
<comment type="caution">
    <text evidence="2">The sequence shown here is derived from an EMBL/GenBank/DDBJ whole genome shotgun (WGS) entry which is preliminary data.</text>
</comment>
<name>A0AAV6TER0_9ARAC</name>
<evidence type="ECO:0000313" key="3">
    <source>
        <dbReference type="Proteomes" id="UP000827092"/>
    </source>
</evidence>
<keyword evidence="3" id="KW-1185">Reference proteome</keyword>
<dbReference type="EMBL" id="JAFNEN010005841">
    <property type="protein sequence ID" value="KAG8160092.1"/>
    <property type="molecule type" value="Genomic_DNA"/>
</dbReference>